<dbReference type="EMBL" id="CM023478">
    <property type="protein sequence ID" value="KAH7933728.1"/>
    <property type="molecule type" value="Genomic_DNA"/>
</dbReference>
<keyword evidence="2" id="KW-1185">Reference proteome</keyword>
<sequence length="246" mass="27179">MPKPEQRVEQLDVLVRYFSRKPQKVAIEHLESFNLGRATADIIVDCVERSITELPKEKLLCFFSGGPNTMKSVKKPKDAIHENILDYGECNLHKVTHDGTRQHAVLAGVLVVSSHQCSESLTCSGMLLHHLASAESERLRYEQAQQLRKAVGEQRATGVTTPVAFTLSPHLRSPHCSSSTNRQQQRAAATDSCMVPLPRDSDTEDMDTSSNCKRSHQNDLGSDDESGSRKVLAITPEHVLVPQSTG</sequence>
<gene>
    <name evidence="1" type="ORF">HPB49_016273</name>
</gene>
<accession>A0ACB8C4G1</accession>
<dbReference type="Proteomes" id="UP000821865">
    <property type="component" value="Chromosome 9"/>
</dbReference>
<reference evidence="1" key="1">
    <citation type="submission" date="2020-05" db="EMBL/GenBank/DDBJ databases">
        <title>Large-scale comparative analyses of tick genomes elucidate their genetic diversity and vector capacities.</title>
        <authorList>
            <person name="Jia N."/>
            <person name="Wang J."/>
            <person name="Shi W."/>
            <person name="Du L."/>
            <person name="Sun Y."/>
            <person name="Zhan W."/>
            <person name="Jiang J."/>
            <person name="Wang Q."/>
            <person name="Zhang B."/>
            <person name="Ji P."/>
            <person name="Sakyi L.B."/>
            <person name="Cui X."/>
            <person name="Yuan T."/>
            <person name="Jiang B."/>
            <person name="Yang W."/>
            <person name="Lam T.T.-Y."/>
            <person name="Chang Q."/>
            <person name="Ding S."/>
            <person name="Wang X."/>
            <person name="Zhu J."/>
            <person name="Ruan X."/>
            <person name="Zhao L."/>
            <person name="Wei J."/>
            <person name="Que T."/>
            <person name="Du C."/>
            <person name="Cheng J."/>
            <person name="Dai P."/>
            <person name="Han X."/>
            <person name="Huang E."/>
            <person name="Gao Y."/>
            <person name="Liu J."/>
            <person name="Shao H."/>
            <person name="Ye R."/>
            <person name="Li L."/>
            <person name="Wei W."/>
            <person name="Wang X."/>
            <person name="Wang C."/>
            <person name="Yang T."/>
            <person name="Huo Q."/>
            <person name="Li W."/>
            <person name="Guo W."/>
            <person name="Chen H."/>
            <person name="Zhou L."/>
            <person name="Ni X."/>
            <person name="Tian J."/>
            <person name="Zhou Y."/>
            <person name="Sheng Y."/>
            <person name="Liu T."/>
            <person name="Pan Y."/>
            <person name="Xia L."/>
            <person name="Li J."/>
            <person name="Zhao F."/>
            <person name="Cao W."/>
        </authorList>
    </citation>
    <scope>NUCLEOTIDE SEQUENCE</scope>
    <source>
        <strain evidence="1">Dsil-2018</strain>
    </source>
</reference>
<name>A0ACB8C4G1_DERSI</name>
<evidence type="ECO:0000313" key="2">
    <source>
        <dbReference type="Proteomes" id="UP000821865"/>
    </source>
</evidence>
<organism evidence="1 2">
    <name type="scientific">Dermacentor silvarum</name>
    <name type="common">Tick</name>
    <dbReference type="NCBI Taxonomy" id="543639"/>
    <lineage>
        <taxon>Eukaryota</taxon>
        <taxon>Metazoa</taxon>
        <taxon>Ecdysozoa</taxon>
        <taxon>Arthropoda</taxon>
        <taxon>Chelicerata</taxon>
        <taxon>Arachnida</taxon>
        <taxon>Acari</taxon>
        <taxon>Parasitiformes</taxon>
        <taxon>Ixodida</taxon>
        <taxon>Ixodoidea</taxon>
        <taxon>Ixodidae</taxon>
        <taxon>Rhipicephalinae</taxon>
        <taxon>Dermacentor</taxon>
    </lineage>
</organism>
<comment type="caution">
    <text evidence="1">The sequence shown here is derived from an EMBL/GenBank/DDBJ whole genome shotgun (WGS) entry which is preliminary data.</text>
</comment>
<evidence type="ECO:0000313" key="1">
    <source>
        <dbReference type="EMBL" id="KAH7933728.1"/>
    </source>
</evidence>
<proteinExistence type="predicted"/>
<protein>
    <submittedName>
        <fullName evidence="1">Uncharacterized protein</fullName>
    </submittedName>
</protein>